<feature type="chain" id="PRO_5040805692" evidence="3">
    <location>
        <begin position="31"/>
        <end position="384"/>
    </location>
</feature>
<feature type="transmembrane region" description="Helical" evidence="2">
    <location>
        <begin position="253"/>
        <end position="274"/>
    </location>
</feature>
<organism evidence="4 5">
    <name type="scientific">Fusarium torreyae</name>
    <dbReference type="NCBI Taxonomy" id="1237075"/>
    <lineage>
        <taxon>Eukaryota</taxon>
        <taxon>Fungi</taxon>
        <taxon>Dikarya</taxon>
        <taxon>Ascomycota</taxon>
        <taxon>Pezizomycotina</taxon>
        <taxon>Sordariomycetes</taxon>
        <taxon>Hypocreomycetidae</taxon>
        <taxon>Hypocreales</taxon>
        <taxon>Nectriaceae</taxon>
        <taxon>Fusarium</taxon>
    </lineage>
</organism>
<evidence type="ECO:0000256" key="2">
    <source>
        <dbReference type="SAM" id="Phobius"/>
    </source>
</evidence>
<comment type="caution">
    <text evidence="4">The sequence shown here is derived from an EMBL/GenBank/DDBJ whole genome shotgun (WGS) entry which is preliminary data.</text>
</comment>
<dbReference type="AlphaFoldDB" id="A0A9W8RXB3"/>
<proteinExistence type="predicted"/>
<evidence type="ECO:0000313" key="4">
    <source>
        <dbReference type="EMBL" id="KAJ4255454.1"/>
    </source>
</evidence>
<dbReference type="EMBL" id="JAOQAZ010000020">
    <property type="protein sequence ID" value="KAJ4255454.1"/>
    <property type="molecule type" value="Genomic_DNA"/>
</dbReference>
<keyword evidence="2" id="KW-1133">Transmembrane helix</keyword>
<gene>
    <name evidence="4" type="ORF">NW762_009449</name>
</gene>
<sequence length="384" mass="41753">MSFSLQPHEGHILRIFLVLVSFLLAPATPAAVEHHVRVFPIEEPESPRRIPPSFMDFPSQYQERDGSCPVSGERWCGSNLPGDFCCPSKSSCKILAANTTALCCPKGMKCEVILPITCNIASQDPSYNPQAGVKTLVRDRELKRCGSKGGTKKCCPFGYSCKDDKECVLDEDQEESYAFLLPVSESTSTASPIATSTDTFSSVTSDVLPMETSEVPDKILQPPSASTTAATTESSTPDDEDEEKSGGISPTGVVTAGTIAGVCCVAGIGIFIWMRWFRKKKNLETPNMPLTRESWGYFSTRSTPSTRFLHLARGPDDKIIVTPSTAGFSPPVPPLAPIVEEKEQSPVELPATPVSLCMWSNFENAAVEEPKLAYVVPARSQRYE</sequence>
<dbReference type="Proteomes" id="UP001152049">
    <property type="component" value="Unassembled WGS sequence"/>
</dbReference>
<feature type="compositionally biased region" description="Low complexity" evidence="1">
    <location>
        <begin position="222"/>
        <end position="235"/>
    </location>
</feature>
<keyword evidence="3" id="KW-0732">Signal</keyword>
<evidence type="ECO:0000256" key="1">
    <source>
        <dbReference type="SAM" id="MobiDB-lite"/>
    </source>
</evidence>
<evidence type="ECO:0000256" key="3">
    <source>
        <dbReference type="SAM" id="SignalP"/>
    </source>
</evidence>
<dbReference type="OrthoDB" id="5338512at2759"/>
<name>A0A9W8RXB3_9HYPO</name>
<keyword evidence="2" id="KW-0812">Transmembrane</keyword>
<feature type="region of interest" description="Disordered" evidence="1">
    <location>
        <begin position="214"/>
        <end position="250"/>
    </location>
</feature>
<keyword evidence="5" id="KW-1185">Reference proteome</keyword>
<accession>A0A9W8RXB3</accession>
<protein>
    <submittedName>
        <fullName evidence="4">Uncharacterized protein</fullName>
    </submittedName>
</protein>
<keyword evidence="2" id="KW-0472">Membrane</keyword>
<feature type="signal peptide" evidence="3">
    <location>
        <begin position="1"/>
        <end position="30"/>
    </location>
</feature>
<reference evidence="4" key="1">
    <citation type="submission" date="2022-09" db="EMBL/GenBank/DDBJ databases">
        <title>Fusarium specimens isolated from Avocado Roots.</title>
        <authorList>
            <person name="Stajich J."/>
            <person name="Roper C."/>
            <person name="Heimlech-Rivalta G."/>
        </authorList>
    </citation>
    <scope>NUCLEOTIDE SEQUENCE</scope>
    <source>
        <strain evidence="4">CF00136</strain>
    </source>
</reference>
<evidence type="ECO:0000313" key="5">
    <source>
        <dbReference type="Proteomes" id="UP001152049"/>
    </source>
</evidence>